<dbReference type="GO" id="GO:0005737">
    <property type="term" value="C:cytoplasm"/>
    <property type="evidence" value="ECO:0007669"/>
    <property type="project" value="UniProtKB-SubCell"/>
</dbReference>
<keyword evidence="7" id="KW-0833">Ubl conjugation pathway</keyword>
<evidence type="ECO:0000256" key="2">
    <source>
        <dbReference type="ARBA" id="ARBA00004496"/>
    </source>
</evidence>
<dbReference type="AlphaFoldDB" id="A0A7R8CRT6"/>
<dbReference type="PANTHER" id="PTHR19860">
    <property type="entry name" value="DDB1- AND CUL4-ASSOCIATED FACTOR 12-RELATED"/>
    <property type="match status" value="1"/>
</dbReference>
<dbReference type="EMBL" id="HG994583">
    <property type="protein sequence ID" value="CAF2910346.1"/>
    <property type="molecule type" value="Genomic_DNA"/>
</dbReference>
<evidence type="ECO:0000256" key="7">
    <source>
        <dbReference type="ARBA" id="ARBA00022786"/>
    </source>
</evidence>
<evidence type="ECO:0000259" key="10">
    <source>
        <dbReference type="Pfam" id="PF23760"/>
    </source>
</evidence>
<feature type="domain" description="DDB1- and CUL4-associated factor 12 beta-propeller" evidence="10">
    <location>
        <begin position="16"/>
        <end position="54"/>
    </location>
</feature>
<sequence>MRLTSEYGTRHMLSNAMLREYPLSVPDMNKVFSSQWLSYRQVVFGTKCNKLMVHIVEYILYKLSPSRTLLATGAKNTHDIAVYRLPTLDPVCVGENAHEDWIFDIAWLDDQFLVSGSRDGSLALWRITDEMIQKVANSEIPSHLSIKPLSKKHCKSAQRVRSLCYNERSQEVVAISGNGFIHCWNALKFKQLMSKKLPHSVENVCLSTDEDSTMYAVGSKANTDLLDARTLQAIRKISSRHNGYGIRSVSFKGNILTIGTGLGMILFWDLRAGKFLESTMNSNRAVSLKTSKGWLRREEHYLHNEPLNVALRYSPAIYTHCYDISGTRLFAAGGPLESDAMGNYVEELITIHIDRFPCVESNFCRQLITESATSASYQHPTTFRKEYFSKIYITSCECCTFIFLYDPFIINSIQ</sequence>
<dbReference type="SMART" id="SM00320">
    <property type="entry name" value="WD40"/>
    <property type="match status" value="3"/>
</dbReference>
<evidence type="ECO:0000256" key="1">
    <source>
        <dbReference type="ARBA" id="ARBA00004123"/>
    </source>
</evidence>
<keyword evidence="8" id="KW-0539">Nucleus</keyword>
<dbReference type="InterPro" id="IPR056151">
    <property type="entry name" value="Beta-prop_DCAF12"/>
</dbReference>
<reference evidence="11" key="1">
    <citation type="submission" date="2021-02" db="EMBL/GenBank/DDBJ databases">
        <authorList>
            <person name="Bekaert M."/>
        </authorList>
    </citation>
    <scope>NUCLEOTIDE SEQUENCE</scope>
    <source>
        <strain evidence="11">IoA-00</strain>
    </source>
</reference>
<evidence type="ECO:0000256" key="3">
    <source>
        <dbReference type="ARBA" id="ARBA00004906"/>
    </source>
</evidence>
<name>A0A7R8CRT6_LEPSM</name>
<dbReference type="GO" id="GO:0080008">
    <property type="term" value="C:Cul4-RING E3 ubiquitin ligase complex"/>
    <property type="evidence" value="ECO:0007669"/>
    <property type="project" value="TreeGrafter"/>
</dbReference>
<dbReference type="OrthoDB" id="9610195at2759"/>
<dbReference type="InterPro" id="IPR036322">
    <property type="entry name" value="WD40_repeat_dom_sf"/>
</dbReference>
<dbReference type="Proteomes" id="UP000675881">
    <property type="component" value="Chromosome 4"/>
</dbReference>
<proteinExistence type="inferred from homology"/>
<evidence type="ECO:0000256" key="8">
    <source>
        <dbReference type="ARBA" id="ARBA00023242"/>
    </source>
</evidence>
<comment type="similarity">
    <text evidence="9">Belongs to the WD repeat DCAF12 family.</text>
</comment>
<evidence type="ECO:0000313" key="12">
    <source>
        <dbReference type="Proteomes" id="UP000675881"/>
    </source>
</evidence>
<dbReference type="GO" id="GO:0005634">
    <property type="term" value="C:nucleus"/>
    <property type="evidence" value="ECO:0007669"/>
    <property type="project" value="UniProtKB-SubCell"/>
</dbReference>
<evidence type="ECO:0000313" key="11">
    <source>
        <dbReference type="EMBL" id="CAF2910346.1"/>
    </source>
</evidence>
<evidence type="ECO:0000256" key="4">
    <source>
        <dbReference type="ARBA" id="ARBA00022490"/>
    </source>
</evidence>
<dbReference type="InterPro" id="IPR051191">
    <property type="entry name" value="DCAF12"/>
</dbReference>
<keyword evidence="12" id="KW-1185">Reference proteome</keyword>
<keyword evidence="6" id="KW-0677">Repeat</keyword>
<dbReference type="PANTHER" id="PTHR19860:SF16">
    <property type="entry name" value="DDB1- AND CUL4-ASSOCIATED FACTOR 12"/>
    <property type="match status" value="1"/>
</dbReference>
<feature type="domain" description="DDB1- and CUL4-associated factor 12 beta-propeller" evidence="10">
    <location>
        <begin position="62"/>
        <end position="345"/>
    </location>
</feature>
<keyword evidence="5" id="KW-0853">WD repeat</keyword>
<dbReference type="InterPro" id="IPR001680">
    <property type="entry name" value="WD40_rpt"/>
</dbReference>
<organism evidence="11 12">
    <name type="scientific">Lepeophtheirus salmonis</name>
    <name type="common">Salmon louse</name>
    <name type="synonym">Caligus salmonis</name>
    <dbReference type="NCBI Taxonomy" id="72036"/>
    <lineage>
        <taxon>Eukaryota</taxon>
        <taxon>Metazoa</taxon>
        <taxon>Ecdysozoa</taxon>
        <taxon>Arthropoda</taxon>
        <taxon>Crustacea</taxon>
        <taxon>Multicrustacea</taxon>
        <taxon>Hexanauplia</taxon>
        <taxon>Copepoda</taxon>
        <taxon>Siphonostomatoida</taxon>
        <taxon>Caligidae</taxon>
        <taxon>Lepeophtheirus</taxon>
    </lineage>
</organism>
<protein>
    <submittedName>
        <fullName evidence="11">DCAF12</fullName>
    </submittedName>
</protein>
<dbReference type="SUPFAM" id="SSF50978">
    <property type="entry name" value="WD40 repeat-like"/>
    <property type="match status" value="1"/>
</dbReference>
<dbReference type="PROSITE" id="PS50082">
    <property type="entry name" value="WD_REPEATS_2"/>
    <property type="match status" value="1"/>
</dbReference>
<evidence type="ECO:0000256" key="6">
    <source>
        <dbReference type="ARBA" id="ARBA00022737"/>
    </source>
</evidence>
<comment type="pathway">
    <text evidence="3">Protein modification; protein ubiquitination.</text>
</comment>
<gene>
    <name evidence="11" type="ORF">LSAA_8694</name>
</gene>
<comment type="subcellular location">
    <subcellularLocation>
        <location evidence="2">Cytoplasm</location>
    </subcellularLocation>
    <subcellularLocation>
        <location evidence="1">Nucleus</location>
    </subcellularLocation>
</comment>
<dbReference type="Gene3D" id="2.130.10.10">
    <property type="entry name" value="YVTN repeat-like/Quinoprotein amine dehydrogenase"/>
    <property type="match status" value="2"/>
</dbReference>
<evidence type="ECO:0000256" key="9">
    <source>
        <dbReference type="ARBA" id="ARBA00038022"/>
    </source>
</evidence>
<dbReference type="PROSITE" id="PS50294">
    <property type="entry name" value="WD_REPEATS_REGION"/>
    <property type="match status" value="1"/>
</dbReference>
<evidence type="ECO:0000256" key="5">
    <source>
        <dbReference type="ARBA" id="ARBA00022574"/>
    </source>
</evidence>
<dbReference type="Pfam" id="PF23760">
    <property type="entry name" value="Beta-prop_DCAF12"/>
    <property type="match status" value="2"/>
</dbReference>
<dbReference type="InterPro" id="IPR015943">
    <property type="entry name" value="WD40/YVTN_repeat-like_dom_sf"/>
</dbReference>
<accession>A0A7R8CRT6</accession>
<keyword evidence="4" id="KW-0963">Cytoplasm</keyword>